<dbReference type="OrthoDB" id="9785745at2"/>
<evidence type="ECO:0000256" key="3">
    <source>
        <dbReference type="ARBA" id="ARBA00023125"/>
    </source>
</evidence>
<dbReference type="Gene3D" id="1.10.10.10">
    <property type="entry name" value="Winged helix-like DNA-binding domain superfamily/Winged helix DNA-binding domain"/>
    <property type="match status" value="1"/>
</dbReference>
<dbReference type="InterPro" id="IPR036390">
    <property type="entry name" value="WH_DNA-bd_sf"/>
</dbReference>
<dbReference type="PANTHER" id="PTHR30537">
    <property type="entry name" value="HTH-TYPE TRANSCRIPTIONAL REGULATOR"/>
    <property type="match status" value="1"/>
</dbReference>
<protein>
    <submittedName>
        <fullName evidence="6">LysR family transcriptional regulator</fullName>
    </submittedName>
</protein>
<dbReference type="CDD" id="cd08422">
    <property type="entry name" value="PBP2_CrgA_like"/>
    <property type="match status" value="1"/>
</dbReference>
<feature type="domain" description="HTH lysR-type" evidence="5">
    <location>
        <begin position="5"/>
        <end position="62"/>
    </location>
</feature>
<dbReference type="GO" id="GO:0043565">
    <property type="term" value="F:sequence-specific DNA binding"/>
    <property type="evidence" value="ECO:0007669"/>
    <property type="project" value="TreeGrafter"/>
</dbReference>
<dbReference type="GO" id="GO:0006351">
    <property type="term" value="P:DNA-templated transcription"/>
    <property type="evidence" value="ECO:0007669"/>
    <property type="project" value="TreeGrafter"/>
</dbReference>
<accession>A0A1L9AUS8</accession>
<sequence>MDQLIDFDGMALFVKVVEHGSLSAAGRAVGMPKATVSRQLALLEQRLGAPLLHRSTRALSLTDVGRRYFARIRPIVRDAELAQVEAMASHAVPSGLLRVSATVAYGQLVIAPKLFGFLERHSAVNIDLRLSDERVNLVAGGYDLAIRMGVLDDSELISRKLDTVPMVLVASPAYVEVHGAPRRAEDLSRHRAIVTRIDIDHWNIGEETVRIAWRMSTGNMFVTRDAVRAGLGIALVPLFLVSHELAQGSLLQLLPEQSLPETQVTAVYARSVTPSLALNALLESLQPEP</sequence>
<evidence type="ECO:0000256" key="4">
    <source>
        <dbReference type="ARBA" id="ARBA00023163"/>
    </source>
</evidence>
<dbReference type="InterPro" id="IPR036388">
    <property type="entry name" value="WH-like_DNA-bd_sf"/>
</dbReference>
<dbReference type="SUPFAM" id="SSF53850">
    <property type="entry name" value="Periplasmic binding protein-like II"/>
    <property type="match status" value="1"/>
</dbReference>
<name>A0A1L9AUS8_9BACT</name>
<keyword evidence="4" id="KW-0804">Transcription</keyword>
<dbReference type="InterPro" id="IPR000847">
    <property type="entry name" value="LysR_HTH_N"/>
</dbReference>
<dbReference type="AlphaFoldDB" id="A0A1L9AUS8"/>
<dbReference type="GO" id="GO:0003700">
    <property type="term" value="F:DNA-binding transcription factor activity"/>
    <property type="evidence" value="ECO:0007669"/>
    <property type="project" value="InterPro"/>
</dbReference>
<dbReference type="InterPro" id="IPR058163">
    <property type="entry name" value="LysR-type_TF_proteobact-type"/>
</dbReference>
<dbReference type="EMBL" id="MPIN01000029">
    <property type="protein sequence ID" value="OJH33734.1"/>
    <property type="molecule type" value="Genomic_DNA"/>
</dbReference>
<evidence type="ECO:0000313" key="7">
    <source>
        <dbReference type="Proteomes" id="UP000182229"/>
    </source>
</evidence>
<dbReference type="PROSITE" id="PS50931">
    <property type="entry name" value="HTH_LYSR"/>
    <property type="match status" value="1"/>
</dbReference>
<organism evidence="6 7">
    <name type="scientific">Cystobacter ferrugineus</name>
    <dbReference type="NCBI Taxonomy" id="83449"/>
    <lineage>
        <taxon>Bacteria</taxon>
        <taxon>Pseudomonadati</taxon>
        <taxon>Myxococcota</taxon>
        <taxon>Myxococcia</taxon>
        <taxon>Myxococcales</taxon>
        <taxon>Cystobacterineae</taxon>
        <taxon>Archangiaceae</taxon>
        <taxon>Cystobacter</taxon>
    </lineage>
</organism>
<dbReference type="Pfam" id="PF03466">
    <property type="entry name" value="LysR_substrate"/>
    <property type="match status" value="1"/>
</dbReference>
<proteinExistence type="inferred from homology"/>
<evidence type="ECO:0000256" key="1">
    <source>
        <dbReference type="ARBA" id="ARBA00009437"/>
    </source>
</evidence>
<dbReference type="FunFam" id="1.10.10.10:FF:000001">
    <property type="entry name" value="LysR family transcriptional regulator"/>
    <property type="match status" value="1"/>
</dbReference>
<dbReference type="Gene3D" id="3.40.190.290">
    <property type="match status" value="1"/>
</dbReference>
<dbReference type="Proteomes" id="UP000182229">
    <property type="component" value="Unassembled WGS sequence"/>
</dbReference>
<comment type="caution">
    <text evidence="6">The sequence shown here is derived from an EMBL/GenBank/DDBJ whole genome shotgun (WGS) entry which is preliminary data.</text>
</comment>
<keyword evidence="2" id="KW-0805">Transcription regulation</keyword>
<reference evidence="6 7" key="2">
    <citation type="submission" date="2016-12" db="EMBL/GenBank/DDBJ databases">
        <title>Draft Genome Sequence of Cystobacter ferrugineus Strain Cbfe23.</title>
        <authorList>
            <person name="Akbar S."/>
            <person name="Dowd S.E."/>
            <person name="Stevens D.C."/>
        </authorList>
    </citation>
    <scope>NUCLEOTIDE SEQUENCE [LARGE SCALE GENOMIC DNA]</scope>
    <source>
        <strain evidence="6 7">Cbfe23</strain>
    </source>
</reference>
<dbReference type="Pfam" id="PF00126">
    <property type="entry name" value="HTH_1"/>
    <property type="match status" value="1"/>
</dbReference>
<keyword evidence="3" id="KW-0238">DNA-binding</keyword>
<gene>
    <name evidence="6" type="ORF">BON30_47250</name>
</gene>
<dbReference type="PANTHER" id="PTHR30537:SF5">
    <property type="entry name" value="HTH-TYPE TRANSCRIPTIONAL ACTIVATOR TTDR-RELATED"/>
    <property type="match status" value="1"/>
</dbReference>
<dbReference type="InterPro" id="IPR005119">
    <property type="entry name" value="LysR_subst-bd"/>
</dbReference>
<reference evidence="7" key="1">
    <citation type="submission" date="2016-11" db="EMBL/GenBank/DDBJ databases">
        <authorList>
            <person name="Shukria A."/>
            <person name="Stevens D.C."/>
        </authorList>
    </citation>
    <scope>NUCLEOTIDE SEQUENCE [LARGE SCALE GENOMIC DNA]</scope>
    <source>
        <strain evidence="7">Cbfe23</strain>
    </source>
</reference>
<keyword evidence="7" id="KW-1185">Reference proteome</keyword>
<evidence type="ECO:0000313" key="6">
    <source>
        <dbReference type="EMBL" id="OJH33734.1"/>
    </source>
</evidence>
<dbReference type="RefSeq" id="WP_071905246.1">
    <property type="nucleotide sequence ID" value="NZ_MPIN01000029.1"/>
</dbReference>
<dbReference type="SUPFAM" id="SSF46785">
    <property type="entry name" value="Winged helix' DNA-binding domain"/>
    <property type="match status" value="1"/>
</dbReference>
<evidence type="ECO:0000256" key="2">
    <source>
        <dbReference type="ARBA" id="ARBA00023015"/>
    </source>
</evidence>
<dbReference type="STRING" id="83449.BON30_47250"/>
<evidence type="ECO:0000259" key="5">
    <source>
        <dbReference type="PROSITE" id="PS50931"/>
    </source>
</evidence>
<comment type="similarity">
    <text evidence="1">Belongs to the LysR transcriptional regulatory family.</text>
</comment>